<keyword evidence="2" id="KW-1185">Reference proteome</keyword>
<protein>
    <recommendedName>
        <fullName evidence="3">Peptidase C-terminal archaeal/bacterial domain-containing protein</fullName>
    </recommendedName>
</protein>
<dbReference type="AlphaFoldDB" id="A0A7S8E9G1"/>
<evidence type="ECO:0008006" key="3">
    <source>
        <dbReference type="Google" id="ProtNLM"/>
    </source>
</evidence>
<gene>
    <name evidence="1" type="ORF">G4Y79_00170</name>
</gene>
<evidence type="ECO:0000313" key="1">
    <source>
        <dbReference type="EMBL" id="QPC82826.1"/>
    </source>
</evidence>
<dbReference type="RefSeq" id="WP_195170895.1">
    <property type="nucleotide sequence ID" value="NZ_CP062983.1"/>
</dbReference>
<dbReference type="Proteomes" id="UP000594468">
    <property type="component" value="Chromosome"/>
</dbReference>
<name>A0A7S8E9G1_9CHLR</name>
<reference evidence="1 2" key="1">
    <citation type="submission" date="2020-02" db="EMBL/GenBank/DDBJ databases">
        <authorList>
            <person name="Zheng R.K."/>
            <person name="Sun C.M."/>
        </authorList>
    </citation>
    <scope>NUCLEOTIDE SEQUENCE [LARGE SCALE GENOMIC DNA]</scope>
    <source>
        <strain evidence="2">rifampicinis</strain>
    </source>
</reference>
<organism evidence="1 2">
    <name type="scientific">Phototrophicus methaneseepsis</name>
    <dbReference type="NCBI Taxonomy" id="2710758"/>
    <lineage>
        <taxon>Bacteria</taxon>
        <taxon>Bacillati</taxon>
        <taxon>Chloroflexota</taxon>
        <taxon>Candidatus Thermofontia</taxon>
        <taxon>Phototrophicales</taxon>
        <taxon>Phototrophicaceae</taxon>
        <taxon>Phototrophicus</taxon>
    </lineage>
</organism>
<evidence type="ECO:0000313" key="2">
    <source>
        <dbReference type="Proteomes" id="UP000594468"/>
    </source>
</evidence>
<dbReference type="EMBL" id="CP062983">
    <property type="protein sequence ID" value="QPC82826.1"/>
    <property type="molecule type" value="Genomic_DNA"/>
</dbReference>
<sequence length="444" mass="47896">MRRVVICLCFFLLTSVLIRVGVVAQDMPITLEIGQPYTFSVQEGAAFDDLTLFKFSPPEAALIISLLPADSDIAVEFIVYDAEGAEIGRSYNLDGRSFSLPRNYFGDVLIRAGRQEWVDTGGEMTILVQVASIRGLITDEVLTRHLDTGNELGVYVAEVAEGQLVSYGLSCEECGITVIQPDGQIFDSAGLYRDPGAYLAQLHWGGKYTFIVEAPPQGMDYELTYREIEPLILAPETPVSIEMGLQPTILAFESAGGKAWEIASSLPATGGRELRVMAFDAQRPLYESTLAGDQGSGPDGNARIEPFVAPQDGTYYVLAFYYDYSGLDVPAEGTVTLRPVSLRSLVPDIALDGDVTAASGPVTYLYEGQSGEIITLDVLHTGGPSGLGVDVIGPSDDVMRMGGLNVLSVNTMLELPEAGTYRIIVNAVTYGEPDLSYRIVLAQE</sequence>
<accession>A0A7S8E9G1</accession>
<proteinExistence type="predicted"/>
<dbReference type="KEGG" id="pmet:G4Y79_00170"/>